<dbReference type="SUPFAM" id="SSF53474">
    <property type="entry name" value="alpha/beta-Hydrolases"/>
    <property type="match status" value="1"/>
</dbReference>
<dbReference type="RefSeq" id="WP_245567723.1">
    <property type="nucleotide sequence ID" value="NZ_JBIAQY010000008.1"/>
</dbReference>
<dbReference type="Gene3D" id="3.40.50.1820">
    <property type="entry name" value="alpha/beta hydrolase"/>
    <property type="match status" value="1"/>
</dbReference>
<dbReference type="Pfam" id="PF12697">
    <property type="entry name" value="Abhydrolase_6"/>
    <property type="match status" value="1"/>
</dbReference>
<dbReference type="EMBL" id="JBIAQY010000008">
    <property type="protein sequence ID" value="MFF3570816.1"/>
    <property type="molecule type" value="Genomic_DNA"/>
</dbReference>
<protein>
    <submittedName>
        <fullName evidence="2">Alpha/beta fold hydrolase</fullName>
    </submittedName>
</protein>
<reference evidence="2 3" key="1">
    <citation type="submission" date="2024-10" db="EMBL/GenBank/DDBJ databases">
        <title>The Natural Products Discovery Center: Release of the First 8490 Sequenced Strains for Exploring Actinobacteria Biosynthetic Diversity.</title>
        <authorList>
            <person name="Kalkreuter E."/>
            <person name="Kautsar S.A."/>
            <person name="Yang D."/>
            <person name="Bader C.D."/>
            <person name="Teijaro C.N."/>
            <person name="Fluegel L."/>
            <person name="Davis C.M."/>
            <person name="Simpson J.R."/>
            <person name="Lauterbach L."/>
            <person name="Steele A.D."/>
            <person name="Gui C."/>
            <person name="Meng S."/>
            <person name="Li G."/>
            <person name="Viehrig K."/>
            <person name="Ye F."/>
            <person name="Su P."/>
            <person name="Kiefer A.F."/>
            <person name="Nichols A."/>
            <person name="Cepeda A.J."/>
            <person name="Yan W."/>
            <person name="Fan B."/>
            <person name="Jiang Y."/>
            <person name="Adhikari A."/>
            <person name="Zheng C.-J."/>
            <person name="Schuster L."/>
            <person name="Cowan T.M."/>
            <person name="Smanski M.J."/>
            <person name="Chevrette M.G."/>
            <person name="De Carvalho L.P.S."/>
            <person name="Shen B."/>
        </authorList>
    </citation>
    <scope>NUCLEOTIDE SEQUENCE [LARGE SCALE GENOMIC DNA]</scope>
    <source>
        <strain evidence="2 3">NPDC002593</strain>
    </source>
</reference>
<evidence type="ECO:0000259" key="1">
    <source>
        <dbReference type="Pfam" id="PF12697"/>
    </source>
</evidence>
<feature type="domain" description="AB hydrolase-1" evidence="1">
    <location>
        <begin position="69"/>
        <end position="291"/>
    </location>
</feature>
<dbReference type="GO" id="GO:0016787">
    <property type="term" value="F:hydrolase activity"/>
    <property type="evidence" value="ECO:0007669"/>
    <property type="project" value="UniProtKB-KW"/>
</dbReference>
<keyword evidence="3" id="KW-1185">Reference proteome</keyword>
<comment type="caution">
    <text evidence="2">The sequence shown here is derived from an EMBL/GenBank/DDBJ whole genome shotgun (WGS) entry which is preliminary data.</text>
</comment>
<accession>A0ABW6S6J8</accession>
<keyword evidence="2" id="KW-0378">Hydrolase</keyword>
<organism evidence="2 3">
    <name type="scientific">Nocardia jiangxiensis</name>
    <dbReference type="NCBI Taxonomy" id="282685"/>
    <lineage>
        <taxon>Bacteria</taxon>
        <taxon>Bacillati</taxon>
        <taxon>Actinomycetota</taxon>
        <taxon>Actinomycetes</taxon>
        <taxon>Mycobacteriales</taxon>
        <taxon>Nocardiaceae</taxon>
        <taxon>Nocardia</taxon>
    </lineage>
</organism>
<dbReference type="InterPro" id="IPR000073">
    <property type="entry name" value="AB_hydrolase_1"/>
</dbReference>
<dbReference type="Proteomes" id="UP001601992">
    <property type="component" value="Unassembled WGS sequence"/>
</dbReference>
<dbReference type="InterPro" id="IPR029058">
    <property type="entry name" value="AB_hydrolase_fold"/>
</dbReference>
<dbReference type="PANTHER" id="PTHR37017">
    <property type="entry name" value="AB HYDROLASE-1 DOMAIN-CONTAINING PROTEIN-RELATED"/>
    <property type="match status" value="1"/>
</dbReference>
<name>A0ABW6S6J8_9NOCA</name>
<dbReference type="PANTHER" id="PTHR37017:SF11">
    <property type="entry name" value="ESTERASE_LIPASE_THIOESTERASE DOMAIN-CONTAINING PROTEIN"/>
    <property type="match status" value="1"/>
</dbReference>
<proteinExistence type="predicted"/>
<gene>
    <name evidence="2" type="ORF">ACFYXQ_23820</name>
</gene>
<dbReference type="InterPro" id="IPR052897">
    <property type="entry name" value="Sec-Metab_Biosynth_Hydrolase"/>
</dbReference>
<evidence type="ECO:0000313" key="3">
    <source>
        <dbReference type="Proteomes" id="UP001601992"/>
    </source>
</evidence>
<sequence length="300" mass="31124">METLDLHQLLEGRIHMGDIIGQGYLRRRVNRAVTALAAGAVVGTLAVACAAGSKTNAAPADDGFVKPTVILEHGAFADASSWTGVIERLRKDNYPVLAAADPLRGPAGDATTLRALINHVDGPVILVGHSYGGSVISAAGAGIANVKALVYVAAFLPAPGESALELTGKFPGSTLPGALNPAPFTNPDGTTGTDLYIKPDKFQDQFAADVPADEAALMAATQRPIAQSALEEKATAAAWTEKPSWDVITTQDKNIPVAAQRFMAQRAHSHVTEVAASHSVAVSHSDTVADVIEQAARATR</sequence>
<evidence type="ECO:0000313" key="2">
    <source>
        <dbReference type="EMBL" id="MFF3570816.1"/>
    </source>
</evidence>